<dbReference type="PANTHER" id="PTHR10264:SF19">
    <property type="entry name" value="AT06885P-RELATED"/>
    <property type="match status" value="1"/>
</dbReference>
<feature type="domain" description="Band 7" evidence="3">
    <location>
        <begin position="2"/>
        <end position="170"/>
    </location>
</feature>
<dbReference type="Pfam" id="PF01145">
    <property type="entry name" value="Band_7"/>
    <property type="match status" value="1"/>
</dbReference>
<protein>
    <recommendedName>
        <fullName evidence="3">Band 7 domain-containing protein</fullName>
    </recommendedName>
</protein>
<gene>
    <name evidence="4" type="ORF">TrRE_jg7547</name>
</gene>
<dbReference type="AlphaFoldDB" id="A0A9W6ZB95"/>
<evidence type="ECO:0000313" key="4">
    <source>
        <dbReference type="EMBL" id="GMH47948.1"/>
    </source>
</evidence>
<dbReference type="Proteomes" id="UP001165082">
    <property type="component" value="Unassembled WGS sequence"/>
</dbReference>
<name>A0A9W6ZB95_9STRA</name>
<evidence type="ECO:0000256" key="1">
    <source>
        <dbReference type="ARBA" id="ARBA00008164"/>
    </source>
</evidence>
<dbReference type="EMBL" id="BRXZ01001855">
    <property type="protein sequence ID" value="GMH47948.1"/>
    <property type="molecule type" value="Genomic_DNA"/>
</dbReference>
<reference evidence="4" key="1">
    <citation type="submission" date="2022-07" db="EMBL/GenBank/DDBJ databases">
        <title>Genome analysis of Parmales, a sister group of diatoms, reveals the evolutionary specialization of diatoms from phago-mixotrophs to photoautotrophs.</title>
        <authorList>
            <person name="Ban H."/>
            <person name="Sato S."/>
            <person name="Yoshikawa S."/>
            <person name="Kazumasa Y."/>
            <person name="Nakamura Y."/>
            <person name="Ichinomiya M."/>
            <person name="Saitoh K."/>
            <person name="Sato N."/>
            <person name="Blanc-Mathieu R."/>
            <person name="Endo H."/>
            <person name="Kuwata A."/>
            <person name="Ogata H."/>
        </authorList>
    </citation>
    <scope>NUCLEOTIDE SEQUENCE</scope>
</reference>
<proteinExistence type="inferred from homology"/>
<dbReference type="PANTHER" id="PTHR10264">
    <property type="entry name" value="BAND 7 PROTEIN-RELATED"/>
    <property type="match status" value="1"/>
</dbReference>
<keyword evidence="5" id="KW-1185">Reference proteome</keyword>
<dbReference type="InterPro" id="IPR043202">
    <property type="entry name" value="Band-7_stomatin-like"/>
</dbReference>
<feature type="region of interest" description="Disordered" evidence="2">
    <location>
        <begin position="265"/>
        <end position="291"/>
    </location>
</feature>
<evidence type="ECO:0000313" key="5">
    <source>
        <dbReference type="Proteomes" id="UP001165082"/>
    </source>
</evidence>
<dbReference type="OrthoDB" id="2105077at2759"/>
<dbReference type="InterPro" id="IPR036013">
    <property type="entry name" value="Band_7/SPFH_dom_sf"/>
</dbReference>
<dbReference type="SUPFAM" id="SSF117892">
    <property type="entry name" value="Band 7/SPFH domain"/>
    <property type="match status" value="1"/>
</dbReference>
<accession>A0A9W6ZB95</accession>
<organism evidence="4 5">
    <name type="scientific">Triparma retinervis</name>
    <dbReference type="NCBI Taxonomy" id="2557542"/>
    <lineage>
        <taxon>Eukaryota</taxon>
        <taxon>Sar</taxon>
        <taxon>Stramenopiles</taxon>
        <taxon>Ochrophyta</taxon>
        <taxon>Bolidophyceae</taxon>
        <taxon>Parmales</taxon>
        <taxon>Triparmaceae</taxon>
        <taxon>Triparma</taxon>
    </lineage>
</organism>
<dbReference type="Gene3D" id="3.30.479.30">
    <property type="entry name" value="Band 7 domain"/>
    <property type="match status" value="1"/>
</dbReference>
<comment type="similarity">
    <text evidence="1">Belongs to the band 7/mec-2 family.</text>
</comment>
<sequence>MIVIRDGKMTKCGVGLRTLVNPFKDTVAKFPSSVRKVTFSAQQVSKEIQGIEITGVVLWSVHRSEDGPFKFFKYAGNEGDAANDNLKMVAESIVRNTVANHSINEILSQREMIRGTLKKGIMDAVEGWGMWVETVELTDVKICSRTLFEDLQAKFRQETHLAAERTRLETNQKVIEERLASELILSEKRCKGEMEKKLYASQTAVRQQEAEGKLFAKELELKRAKLEQEKKLSLEKIENERQLGVERLKAKEEIEKKQRELAINLQQMESDSENKRARERYETEDKMGETSRQLHTIAATKEIYKSLPLEKVMLHNYVSGEKGLGKAGGAGGGLGLPLEQILPALNSFTEACNSVATK</sequence>
<feature type="compositionally biased region" description="Basic and acidic residues" evidence="2">
    <location>
        <begin position="272"/>
        <end position="289"/>
    </location>
</feature>
<evidence type="ECO:0000256" key="2">
    <source>
        <dbReference type="SAM" id="MobiDB-lite"/>
    </source>
</evidence>
<dbReference type="GO" id="GO:0005886">
    <property type="term" value="C:plasma membrane"/>
    <property type="evidence" value="ECO:0007669"/>
    <property type="project" value="InterPro"/>
</dbReference>
<evidence type="ECO:0000259" key="3">
    <source>
        <dbReference type="Pfam" id="PF01145"/>
    </source>
</evidence>
<dbReference type="InterPro" id="IPR001107">
    <property type="entry name" value="Band_7"/>
</dbReference>
<comment type="caution">
    <text evidence="4">The sequence shown here is derived from an EMBL/GenBank/DDBJ whole genome shotgun (WGS) entry which is preliminary data.</text>
</comment>